<evidence type="ECO:0000313" key="3">
    <source>
        <dbReference type="EMBL" id="GGG34954.1"/>
    </source>
</evidence>
<dbReference type="Pfam" id="PF00722">
    <property type="entry name" value="Glyco_hydro_16"/>
    <property type="match status" value="1"/>
</dbReference>
<dbReference type="Gene3D" id="2.60.120.200">
    <property type="match status" value="1"/>
</dbReference>
<reference evidence="4" key="1">
    <citation type="journal article" date="2019" name="Int. J. Syst. Evol. Microbiol.">
        <title>The Global Catalogue of Microorganisms (GCM) 10K type strain sequencing project: providing services to taxonomists for standard genome sequencing and annotation.</title>
        <authorList>
            <consortium name="The Broad Institute Genomics Platform"/>
            <consortium name="The Broad Institute Genome Sequencing Center for Infectious Disease"/>
            <person name="Wu L."/>
            <person name="Ma J."/>
        </authorList>
    </citation>
    <scope>NUCLEOTIDE SEQUENCE [LARGE SCALE GENOMIC DNA]</scope>
    <source>
        <strain evidence="4">CGMCC 1.12990</strain>
    </source>
</reference>
<comment type="similarity">
    <text evidence="1">Belongs to the glycosyl hydrolase 16 family.</text>
</comment>
<feature type="domain" description="GH16" evidence="2">
    <location>
        <begin position="13"/>
        <end position="250"/>
    </location>
</feature>
<name>A0ABQ1WNJ0_9BACT</name>
<keyword evidence="4" id="KW-1185">Reference proteome</keyword>
<dbReference type="Gene3D" id="2.120.10.70">
    <property type="entry name" value="Fucose-specific lectin"/>
    <property type="match status" value="2"/>
</dbReference>
<evidence type="ECO:0000259" key="2">
    <source>
        <dbReference type="PROSITE" id="PS51762"/>
    </source>
</evidence>
<dbReference type="SUPFAM" id="SSF49899">
    <property type="entry name" value="Concanavalin A-like lectins/glucanases"/>
    <property type="match status" value="1"/>
</dbReference>
<gene>
    <name evidence="3" type="ORF">GCM10011378_09090</name>
</gene>
<dbReference type="InterPro" id="IPR013320">
    <property type="entry name" value="ConA-like_dom_sf"/>
</dbReference>
<dbReference type="PROSITE" id="PS51762">
    <property type="entry name" value="GH16_2"/>
    <property type="match status" value="1"/>
</dbReference>
<dbReference type="Proteomes" id="UP000601361">
    <property type="component" value="Unassembled WGS sequence"/>
</dbReference>
<sequence>MKASGNWAVDGLDGWGTEYYAASQLAFPGGGILRLKADVVPAAQRAALNKVARRTNIAFVSGRIMSTKAHDPVAVPAGWSPDDWAGFAYGMFEIRCKLPANGKGVWPTFWLLSAGTEIDVIDNGNDEPRRQINSGVLDWDKRNQLCATYGSKGCDTIPVGAWTCGGRSTKDGRDLSQDFNTYTVVWTPTQVTFFLNDREQYTVTSSQAQTHAYTARILANLQMTHDAEAMGITHAEMDIDYISVYKPLRGQYTVSYDQSEQEYVNHVFKKPVNDWLEYVSPQPGSIAVNPNNQDELFFRGTNDLLYRSLRSKDNQWVTGEVDPAQAQNRNWQISGELQFNPKHNLVTYRGHDGQLQSYSFYSGWNHRYMAPAAPRASQPSTTPGSVATATNGDLYYIGQDRRVQRLRWADTAWVHSYLSHARATDSTTLNPAPALGDLVLDNLTTGGMRVFYKGLDYRIHMLEPENGAYTPVTLGSSEPASNAVHASPGAIAASGMGSVFYIGADRAVHRYYWSGGSWVHDALGSGNQPGFLSAKGNITWDGVKKQAIYVGADGRLQSFYQNAAGAWLHRWIDNYYNTNRFKCFTATVESAGAEYPSLTVGPSGNIYYRAQNNELRFFAYTGCRYINPTCENWNMLVAWQHLSHPHFK</sequence>
<proteinExistence type="inferred from homology"/>
<dbReference type="EMBL" id="BMGS01000002">
    <property type="protein sequence ID" value="GGG34954.1"/>
    <property type="molecule type" value="Genomic_DNA"/>
</dbReference>
<evidence type="ECO:0000256" key="1">
    <source>
        <dbReference type="ARBA" id="ARBA00006865"/>
    </source>
</evidence>
<dbReference type="InterPro" id="IPR000757">
    <property type="entry name" value="Beta-glucanase-like"/>
</dbReference>
<dbReference type="InterPro" id="IPR050546">
    <property type="entry name" value="Glycosyl_Hydrlase_16"/>
</dbReference>
<protein>
    <recommendedName>
        <fullName evidence="2">GH16 domain-containing protein</fullName>
    </recommendedName>
</protein>
<dbReference type="SUPFAM" id="SSF89372">
    <property type="entry name" value="Fucose-specific lectin"/>
    <property type="match status" value="1"/>
</dbReference>
<organism evidence="3 4">
    <name type="scientific">Hymenobacter glacieicola</name>
    <dbReference type="NCBI Taxonomy" id="1562124"/>
    <lineage>
        <taxon>Bacteria</taxon>
        <taxon>Pseudomonadati</taxon>
        <taxon>Bacteroidota</taxon>
        <taxon>Cytophagia</taxon>
        <taxon>Cytophagales</taxon>
        <taxon>Hymenobacteraceae</taxon>
        <taxon>Hymenobacter</taxon>
    </lineage>
</organism>
<comment type="caution">
    <text evidence="3">The sequence shown here is derived from an EMBL/GenBank/DDBJ whole genome shotgun (WGS) entry which is preliminary data.</text>
</comment>
<dbReference type="PANTHER" id="PTHR10963:SF55">
    <property type="entry name" value="GLYCOSIDE HYDROLASE FAMILY 16 PROTEIN"/>
    <property type="match status" value="1"/>
</dbReference>
<evidence type="ECO:0000313" key="4">
    <source>
        <dbReference type="Proteomes" id="UP000601361"/>
    </source>
</evidence>
<accession>A0ABQ1WNJ0</accession>
<dbReference type="PANTHER" id="PTHR10963">
    <property type="entry name" value="GLYCOSYL HYDROLASE-RELATED"/>
    <property type="match status" value="1"/>
</dbReference>